<accession>A0A5C6CVW6</accession>
<feature type="transmembrane region" description="Helical" evidence="1">
    <location>
        <begin position="29"/>
        <end position="51"/>
    </location>
</feature>
<feature type="domain" description="Multidrug resistance protein MdtA-like alpha-helical hairpin" evidence="2">
    <location>
        <begin position="130"/>
        <end position="192"/>
    </location>
</feature>
<keyword evidence="1" id="KW-0812">Transmembrane</keyword>
<dbReference type="PANTHER" id="PTHR30386:SF18">
    <property type="entry name" value="INNER MEMBRANE PROTEIN YIAV-RELATED"/>
    <property type="match status" value="1"/>
</dbReference>
<dbReference type="Gene3D" id="2.40.50.100">
    <property type="match status" value="1"/>
</dbReference>
<feature type="transmembrane region" description="Helical" evidence="1">
    <location>
        <begin position="6"/>
        <end position="22"/>
    </location>
</feature>
<dbReference type="Gene3D" id="2.40.30.170">
    <property type="match status" value="1"/>
</dbReference>
<protein>
    <submittedName>
        <fullName evidence="3">Inner membrane protein YiaV</fullName>
    </submittedName>
</protein>
<dbReference type="EMBL" id="SJPV01000034">
    <property type="protein sequence ID" value="TWU27975.1"/>
    <property type="molecule type" value="Genomic_DNA"/>
</dbReference>
<keyword evidence="4" id="KW-1185">Reference proteome</keyword>
<gene>
    <name evidence="3" type="primary">yiaV_4</name>
    <name evidence="3" type="ORF">Poly41_69980</name>
</gene>
<keyword evidence="1" id="KW-1133">Transmembrane helix</keyword>
<dbReference type="PANTHER" id="PTHR30386">
    <property type="entry name" value="MEMBRANE FUSION SUBUNIT OF EMRAB-TOLC MULTIDRUG EFFLUX PUMP"/>
    <property type="match status" value="1"/>
</dbReference>
<keyword evidence="1" id="KW-0472">Membrane</keyword>
<comment type="caution">
    <text evidence="3">The sequence shown here is derived from an EMBL/GenBank/DDBJ whole genome shotgun (WGS) entry which is preliminary data.</text>
</comment>
<evidence type="ECO:0000313" key="4">
    <source>
        <dbReference type="Proteomes" id="UP000319143"/>
    </source>
</evidence>
<dbReference type="InterPro" id="IPR058624">
    <property type="entry name" value="MdtA-like_HH"/>
</dbReference>
<sequence>MSWILGAAYCFVIWLIFAKLRLIRLSLPLAIIAGSVGPLLIVALLFCAQYFHPFSSSARVFKKTIPVIAQLNQRGQVIEVVVEPNRPVKKGDVLFRVDRVPYETLVKQLIAAVEAAKQGKQVAESSVILAEASLERANADLKFATAQRDRQEELLSSNATSEADYDLAVTRYSEANAAVSQATAALTQASQNVGLAATKIEQAESQLADAQYDLEHTTVVAPGYGYVTNLQLIEGMVVGKASGPTMSFILDEDEDNRGVVVAGFNQKNYLRIKEGQYSEVALFGYPGQIFKGRVVNTIDMSGTGQLQASGNLPTTLGSQAPTQFAVKIKLDDDSIRLPGGSQAIVAVYTEDVQIAGIPVMFVIRAQSWLRYLM</sequence>
<evidence type="ECO:0000259" key="2">
    <source>
        <dbReference type="Pfam" id="PF25876"/>
    </source>
</evidence>
<dbReference type="SUPFAM" id="SSF111369">
    <property type="entry name" value="HlyD-like secretion proteins"/>
    <property type="match status" value="2"/>
</dbReference>
<dbReference type="RefSeq" id="WP_146531632.1">
    <property type="nucleotide sequence ID" value="NZ_SJPV01000034.1"/>
</dbReference>
<proteinExistence type="predicted"/>
<dbReference type="Proteomes" id="UP000319143">
    <property type="component" value="Unassembled WGS sequence"/>
</dbReference>
<name>A0A5C6CVW6_9BACT</name>
<dbReference type="AlphaFoldDB" id="A0A5C6CVW6"/>
<dbReference type="Gene3D" id="1.10.287.470">
    <property type="entry name" value="Helix hairpin bin"/>
    <property type="match status" value="1"/>
</dbReference>
<dbReference type="Pfam" id="PF25876">
    <property type="entry name" value="HH_MFP_RND"/>
    <property type="match status" value="1"/>
</dbReference>
<evidence type="ECO:0000256" key="1">
    <source>
        <dbReference type="SAM" id="Phobius"/>
    </source>
</evidence>
<organism evidence="3 4">
    <name type="scientific">Novipirellula artificiosorum</name>
    <dbReference type="NCBI Taxonomy" id="2528016"/>
    <lineage>
        <taxon>Bacteria</taxon>
        <taxon>Pseudomonadati</taxon>
        <taxon>Planctomycetota</taxon>
        <taxon>Planctomycetia</taxon>
        <taxon>Pirellulales</taxon>
        <taxon>Pirellulaceae</taxon>
        <taxon>Novipirellula</taxon>
    </lineage>
</organism>
<dbReference type="InterPro" id="IPR050739">
    <property type="entry name" value="MFP"/>
</dbReference>
<evidence type="ECO:0000313" key="3">
    <source>
        <dbReference type="EMBL" id="TWU27975.1"/>
    </source>
</evidence>
<reference evidence="3 4" key="1">
    <citation type="submission" date="2019-02" db="EMBL/GenBank/DDBJ databases">
        <title>Deep-cultivation of Planctomycetes and their phenomic and genomic characterization uncovers novel biology.</title>
        <authorList>
            <person name="Wiegand S."/>
            <person name="Jogler M."/>
            <person name="Boedeker C."/>
            <person name="Pinto D."/>
            <person name="Vollmers J."/>
            <person name="Rivas-Marin E."/>
            <person name="Kohn T."/>
            <person name="Peeters S.H."/>
            <person name="Heuer A."/>
            <person name="Rast P."/>
            <person name="Oberbeckmann S."/>
            <person name="Bunk B."/>
            <person name="Jeske O."/>
            <person name="Meyerdierks A."/>
            <person name="Storesund J.E."/>
            <person name="Kallscheuer N."/>
            <person name="Luecker S."/>
            <person name="Lage O.M."/>
            <person name="Pohl T."/>
            <person name="Merkel B.J."/>
            <person name="Hornburger P."/>
            <person name="Mueller R.-W."/>
            <person name="Bruemmer F."/>
            <person name="Labrenz M."/>
            <person name="Spormann A.M."/>
            <person name="Op Den Camp H."/>
            <person name="Overmann J."/>
            <person name="Amann R."/>
            <person name="Jetten M.S.M."/>
            <person name="Mascher T."/>
            <person name="Medema M.H."/>
            <person name="Devos D.P."/>
            <person name="Kaster A.-K."/>
            <person name="Ovreas L."/>
            <person name="Rohde M."/>
            <person name="Galperin M.Y."/>
            <person name="Jogler C."/>
        </authorList>
    </citation>
    <scope>NUCLEOTIDE SEQUENCE [LARGE SCALE GENOMIC DNA]</scope>
    <source>
        <strain evidence="3 4">Poly41</strain>
    </source>
</reference>
<dbReference type="OrthoDB" id="286173at2"/>